<protein>
    <submittedName>
        <fullName evidence="1">Uncharacterized protein</fullName>
    </submittedName>
</protein>
<proteinExistence type="predicted"/>
<sequence length="227" mass="25186">MKVAFLSYSLAIIAFFAATSLSAKELLLSHSPHPVMNNILIPMLQDVYGELGFNLTLQEAEGARVIKLMNEGLVDGDVARLEPILSHLESAVAVAKLDTIQVILLCRKDISCDEDVLLNPKLRVLVPTVDATLTLLTNDILAKRYFNNDWESIIAMFNAGKVDYLLWIESRLIPPLALSNANRSDTNIGPFGLYHILHNNHQYLAEPIANMLKQRLAQLELTSATPL</sequence>
<dbReference type="SUPFAM" id="SSF53850">
    <property type="entry name" value="Periplasmic binding protein-like II"/>
    <property type="match status" value="1"/>
</dbReference>
<name>A0A486XKB2_9GAMM</name>
<dbReference type="EMBL" id="CAAJGR010000072">
    <property type="protein sequence ID" value="VHO02499.1"/>
    <property type="molecule type" value="Genomic_DNA"/>
</dbReference>
<dbReference type="AlphaFoldDB" id="A0A486XKB2"/>
<organism evidence="1">
    <name type="scientific">Rheinheimera sp. BAL341</name>
    <dbReference type="NCBI Taxonomy" id="1708203"/>
    <lineage>
        <taxon>Bacteria</taxon>
        <taxon>Pseudomonadati</taxon>
        <taxon>Pseudomonadota</taxon>
        <taxon>Gammaproteobacteria</taxon>
        <taxon>Chromatiales</taxon>
        <taxon>Chromatiaceae</taxon>
        <taxon>Rheinheimera</taxon>
    </lineage>
</organism>
<evidence type="ECO:0000313" key="1">
    <source>
        <dbReference type="EMBL" id="VHO02499.1"/>
    </source>
</evidence>
<accession>A0A486XKB2</accession>
<gene>
    <name evidence="1" type="ORF">BAL341_840</name>
</gene>
<reference evidence="1" key="1">
    <citation type="submission" date="2019-04" db="EMBL/GenBank/DDBJ databases">
        <authorList>
            <person name="Brambilla D."/>
        </authorList>
    </citation>
    <scope>NUCLEOTIDE SEQUENCE</scope>
    <source>
        <strain evidence="1">BAL1</strain>
    </source>
</reference>